<gene>
    <name evidence="1" type="ORF">E0946_03320</name>
</gene>
<comment type="caution">
    <text evidence="1">The sequence shown here is derived from an EMBL/GenBank/DDBJ whole genome shotgun (WGS) entry which is preliminary data.</text>
</comment>
<sequence length="268" mass="30730">MDIIVNRIDAGKYWTDSGASFGVLPRAIWGKEVQTDELHRRMLALNLLLICLPERVILVDTGLGNRLSEKQISIYNPSPFMLPVSLAELGVRDIDVTDVILTHLHFDHCGGVITNFGDKERLTFPRAKYWIQKSEWEMAKHPDDLNKASYDFEHQLYLLEQSNQYELIEGNLDIAEGVTLIKTGGHTVGSQIVEIDTSSEFYIYPADIIPTFFHISLAVTSAYDLSRTETYKAKLYIYSRLKEKKGTLLLNHDPQRWEVNFSEIKYCK</sequence>
<proteinExistence type="predicted"/>
<accession>A0AC61QJP3</accession>
<name>A0AC61QJP3_9BACT</name>
<reference evidence="1" key="1">
    <citation type="submission" date="2019-03" db="EMBL/GenBank/DDBJ databases">
        <title>Candidatus Syntrophosphaera thermopropionivorans: a novel player in syntrophic propionate oxidation during anaerobic digestion.</title>
        <authorList>
            <person name="Dyksma S."/>
        </authorList>
    </citation>
    <scope>NUCLEOTIDE SEQUENCE</scope>
    <source>
        <strain evidence="1">W5</strain>
    </source>
</reference>
<dbReference type="EMBL" id="SMOG01000006">
    <property type="protein sequence ID" value="TDF73403.1"/>
    <property type="molecule type" value="Genomic_DNA"/>
</dbReference>
<organism evidence="1 2">
    <name type="scientific">Candidatus Syntrophosphaera thermopropionivorans</name>
    <dbReference type="NCBI Taxonomy" id="2593015"/>
    <lineage>
        <taxon>Bacteria</taxon>
        <taxon>Pseudomonadati</taxon>
        <taxon>Candidatus Cloacimonadota</taxon>
        <taxon>Candidatus Cloacimonadia</taxon>
        <taxon>Candidatus Cloacimonadales</taxon>
        <taxon>Candidatus Cloacimonadaceae</taxon>
        <taxon>Candidatus Syntrophosphaera</taxon>
    </lineage>
</organism>
<protein>
    <submittedName>
        <fullName evidence="1">MBL fold metallo-hydrolase</fullName>
    </submittedName>
</protein>
<evidence type="ECO:0000313" key="2">
    <source>
        <dbReference type="Proteomes" id="UP000294588"/>
    </source>
</evidence>
<keyword evidence="2" id="KW-1185">Reference proteome</keyword>
<dbReference type="Proteomes" id="UP000294588">
    <property type="component" value="Unassembled WGS sequence"/>
</dbReference>
<evidence type="ECO:0000313" key="1">
    <source>
        <dbReference type="EMBL" id="TDF73403.1"/>
    </source>
</evidence>